<comment type="caution">
    <text evidence="1">The sequence shown here is derived from an EMBL/GenBank/DDBJ whole genome shotgun (WGS) entry which is preliminary data.</text>
</comment>
<dbReference type="InterPro" id="IPR048000">
    <property type="entry name" value="TnsA-like"/>
</dbReference>
<reference evidence="1 2" key="1">
    <citation type="submission" date="2015-02" db="EMBL/GenBank/DDBJ databases">
        <title>Draft genome sequences of ten Microbacterium spp. with emphasis on heavy metal contaminated environments.</title>
        <authorList>
            <person name="Corretto E."/>
        </authorList>
    </citation>
    <scope>NUCLEOTIDE SEQUENCE [LARGE SCALE GENOMIC DNA]</scope>
    <source>
        <strain evidence="1 2">BEL4b</strain>
    </source>
</reference>
<evidence type="ECO:0000313" key="1">
    <source>
        <dbReference type="EMBL" id="KJL28831.1"/>
    </source>
</evidence>
<accession>A0A0F0LBA1</accession>
<proteinExistence type="predicted"/>
<evidence type="ECO:0008006" key="3">
    <source>
        <dbReference type="Google" id="ProtNLM"/>
    </source>
</evidence>
<gene>
    <name evidence="1" type="ORF">RS83_02312</name>
</gene>
<dbReference type="PATRIC" id="fig|82380.11.peg.2349"/>
<sequence>MATKAKSNGIVLLPSEVRADALVVRQPINGKRRFTARDALTTVDLVHGAPWSPPPRSRHQRGRSGLYFFASTRRHVGYASLQEESLLLALDHSQSVAAVLAQPFKLFFRRGEEKKDHVPDFFAVHHDGAQNIWEVRPLELIDADLAREATLTREFCRDVGFGYIAFDGMRTVTKKTLLFLHAYSDPRRYAPPPKIRDTLLEQFASPSSMRAAVELLREPPWVTRMWVYHLMWTRQLDFDHSRALSDSRPMHTVGGA</sequence>
<dbReference type="EMBL" id="JYIW01000025">
    <property type="protein sequence ID" value="KJL28831.1"/>
    <property type="molecule type" value="Genomic_DNA"/>
</dbReference>
<dbReference type="RefSeq" id="WP_052679091.1">
    <property type="nucleotide sequence ID" value="NZ_JYIW01000025.1"/>
</dbReference>
<dbReference type="Proteomes" id="UP000033640">
    <property type="component" value="Unassembled WGS sequence"/>
</dbReference>
<dbReference type="AlphaFoldDB" id="A0A0F0LBA1"/>
<dbReference type="OrthoDB" id="3403133at2"/>
<name>A0A0F0LBA1_9MICO</name>
<dbReference type="NCBIfam" id="NF033179">
    <property type="entry name" value="TnsA_like_Actin"/>
    <property type="match status" value="1"/>
</dbReference>
<evidence type="ECO:0000313" key="2">
    <source>
        <dbReference type="Proteomes" id="UP000033640"/>
    </source>
</evidence>
<protein>
    <recommendedName>
        <fullName evidence="3">TnsA endonuclease N-terminal domain-containing protein</fullName>
    </recommendedName>
</protein>
<organism evidence="1 2">
    <name type="scientific">Microbacterium oxydans</name>
    <dbReference type="NCBI Taxonomy" id="82380"/>
    <lineage>
        <taxon>Bacteria</taxon>
        <taxon>Bacillati</taxon>
        <taxon>Actinomycetota</taxon>
        <taxon>Actinomycetes</taxon>
        <taxon>Micrococcales</taxon>
        <taxon>Microbacteriaceae</taxon>
        <taxon>Microbacterium</taxon>
    </lineage>
</organism>